<organism evidence="1 2">
    <name type="scientific">Penicillium solitum</name>
    <dbReference type="NCBI Taxonomy" id="60172"/>
    <lineage>
        <taxon>Eukaryota</taxon>
        <taxon>Fungi</taxon>
        <taxon>Dikarya</taxon>
        <taxon>Ascomycota</taxon>
        <taxon>Pezizomycotina</taxon>
        <taxon>Eurotiomycetes</taxon>
        <taxon>Eurotiomycetidae</taxon>
        <taxon>Eurotiales</taxon>
        <taxon>Aspergillaceae</taxon>
        <taxon>Penicillium</taxon>
    </lineage>
</organism>
<comment type="caution">
    <text evidence="1">The sequence shown here is derived from an EMBL/GenBank/DDBJ whole genome shotgun (WGS) entry which is preliminary data.</text>
</comment>
<name>A0A1V6RLU2_9EURO</name>
<protein>
    <submittedName>
        <fullName evidence="1">Uncharacterized protein</fullName>
    </submittedName>
</protein>
<evidence type="ECO:0000313" key="2">
    <source>
        <dbReference type="Proteomes" id="UP000191612"/>
    </source>
</evidence>
<dbReference type="Proteomes" id="UP000191612">
    <property type="component" value="Unassembled WGS sequence"/>
</dbReference>
<reference evidence="2" key="1">
    <citation type="journal article" date="2017" name="Nat. Microbiol.">
        <title>Global analysis of biosynthetic gene clusters reveals vast potential of secondary metabolite production in Penicillium species.</title>
        <authorList>
            <person name="Nielsen J.C."/>
            <person name="Grijseels S."/>
            <person name="Prigent S."/>
            <person name="Ji B."/>
            <person name="Dainat J."/>
            <person name="Nielsen K.F."/>
            <person name="Frisvad J.C."/>
            <person name="Workman M."/>
            <person name="Nielsen J."/>
        </authorList>
    </citation>
    <scope>NUCLEOTIDE SEQUENCE [LARGE SCALE GENOMIC DNA]</scope>
    <source>
        <strain evidence="2">IBT 29525</strain>
    </source>
</reference>
<gene>
    <name evidence="1" type="ORF">PENSOL_c002G10908</name>
</gene>
<keyword evidence="2" id="KW-1185">Reference proteome</keyword>
<proteinExistence type="predicted"/>
<evidence type="ECO:0000313" key="1">
    <source>
        <dbReference type="EMBL" id="OQE02498.1"/>
    </source>
</evidence>
<dbReference type="AlphaFoldDB" id="A0A1V6RLU2"/>
<dbReference type="EMBL" id="MDYO01000002">
    <property type="protein sequence ID" value="OQE02498.1"/>
    <property type="molecule type" value="Genomic_DNA"/>
</dbReference>
<dbReference type="STRING" id="60172.A0A1V6RLU2"/>
<sequence length="453" mass="52008">MTETCLECCKHFARNGLVRLNRVFLSASPCNIGVLRANADHEGFRHDVTEIIWDDARLVDAPKLYRDLVWEFDDAEVDPDEGCPNWFVAVCKENLEDLNGRKIPGIDRPDNIAGGKQDIAQPLALCWQLYQKLLQQEKDVLFSNSDVDAFIYGVRRFPGLKRVTITSATHGWLYASLYQTPMIRSFPRGFNYPIPQGWPAWSDEQVQRQIHTWKESTDSHKNQWRAFRNVTSILAQNKHCVSELVLDVNHLPAGLDCTIFAQPCEKYDNLLSILQSPGFCRLDLPLLVGEQEHEDLPSFRSGDLKQALAEAKNMKSFRFRTTIATQRDTTAFIPLMTLLPVKEWATLRSFELSGFQVKQSDSLNFLAALPKTVRSIELGFLDFLDGNWHGLLNAIRETLYWHQQDKEPRPKLMVGITESMRRAGFGIWLDREVHGFLYGDRPNPFNDVYSFLE</sequence>
<accession>A0A1V6RLU2</accession>